<organism evidence="6 7">
    <name type="scientific">Punica granatum</name>
    <name type="common">Pomegranate</name>
    <dbReference type="NCBI Taxonomy" id="22663"/>
    <lineage>
        <taxon>Eukaryota</taxon>
        <taxon>Viridiplantae</taxon>
        <taxon>Streptophyta</taxon>
        <taxon>Embryophyta</taxon>
        <taxon>Tracheophyta</taxon>
        <taxon>Spermatophyta</taxon>
        <taxon>Magnoliopsida</taxon>
        <taxon>eudicotyledons</taxon>
        <taxon>Gunneridae</taxon>
        <taxon>Pentapetalae</taxon>
        <taxon>rosids</taxon>
        <taxon>malvids</taxon>
        <taxon>Myrtales</taxon>
        <taxon>Lythraceae</taxon>
        <taxon>Punica</taxon>
    </lineage>
</organism>
<accession>A0A2I0JEW5</accession>
<dbReference type="Pfam" id="PF03931">
    <property type="entry name" value="Skp1_POZ"/>
    <property type="match status" value="1"/>
</dbReference>
<dbReference type="InterPro" id="IPR011333">
    <property type="entry name" value="SKP1/BTB/POZ_sf"/>
</dbReference>
<dbReference type="InterPro" id="IPR001232">
    <property type="entry name" value="SKP1-like"/>
</dbReference>
<reference evidence="6 7" key="1">
    <citation type="submission" date="2017-11" db="EMBL/GenBank/DDBJ databases">
        <title>De-novo sequencing of pomegranate (Punica granatum L.) genome.</title>
        <authorList>
            <person name="Akparov Z."/>
            <person name="Amiraslanov A."/>
            <person name="Hajiyeva S."/>
            <person name="Abbasov M."/>
            <person name="Kaur K."/>
            <person name="Hamwieh A."/>
            <person name="Solovyev V."/>
            <person name="Salamov A."/>
            <person name="Braich B."/>
            <person name="Kosarev P."/>
            <person name="Mahmoud A."/>
            <person name="Hajiyev E."/>
            <person name="Babayeva S."/>
            <person name="Izzatullayeva V."/>
            <person name="Mammadov A."/>
            <person name="Mammadov A."/>
            <person name="Sharifova S."/>
            <person name="Ojaghi J."/>
            <person name="Eynullazada K."/>
            <person name="Bayramov B."/>
            <person name="Abdulazimova A."/>
            <person name="Shahmuradov I."/>
        </authorList>
    </citation>
    <scope>NUCLEOTIDE SEQUENCE [LARGE SCALE GENOMIC DNA]</scope>
    <source>
        <strain evidence="7">cv. AG2017</strain>
        <tissue evidence="6">Leaf</tissue>
    </source>
</reference>
<name>A0A2I0JEW5_PUNGR</name>
<evidence type="ECO:0000256" key="2">
    <source>
        <dbReference type="ARBA" id="ARBA00009993"/>
    </source>
</evidence>
<comment type="similarity">
    <text evidence="2">Belongs to the SKP1 family.</text>
</comment>
<comment type="caution">
    <text evidence="6">The sequence shown here is derived from an EMBL/GenBank/DDBJ whole genome shotgun (WGS) entry which is preliminary data.</text>
</comment>
<dbReference type="PANTHER" id="PTHR11165">
    <property type="entry name" value="SKP1"/>
    <property type="match status" value="1"/>
</dbReference>
<dbReference type="InterPro" id="IPR016897">
    <property type="entry name" value="SKP1"/>
</dbReference>
<evidence type="ECO:0000259" key="5">
    <source>
        <dbReference type="Pfam" id="PF03931"/>
    </source>
</evidence>
<dbReference type="GO" id="GO:0016567">
    <property type="term" value="P:protein ubiquitination"/>
    <property type="evidence" value="ECO:0007669"/>
    <property type="project" value="UniProtKB-UniPathway"/>
</dbReference>
<dbReference type="Gene3D" id="3.30.710.10">
    <property type="entry name" value="Potassium Channel Kv1.1, Chain A"/>
    <property type="match status" value="1"/>
</dbReference>
<dbReference type="STRING" id="22663.A0A2I0JEW5"/>
<gene>
    <name evidence="6" type="ORF">CRG98_024806</name>
</gene>
<evidence type="ECO:0000256" key="3">
    <source>
        <dbReference type="ARBA" id="ARBA00022786"/>
    </source>
</evidence>
<evidence type="ECO:0000256" key="1">
    <source>
        <dbReference type="ARBA" id="ARBA00004906"/>
    </source>
</evidence>
<dbReference type="SUPFAM" id="SSF54695">
    <property type="entry name" value="POZ domain"/>
    <property type="match status" value="1"/>
</dbReference>
<keyword evidence="7" id="KW-1185">Reference proteome</keyword>
<evidence type="ECO:0000313" key="7">
    <source>
        <dbReference type="Proteomes" id="UP000233551"/>
    </source>
</evidence>
<dbReference type="GO" id="GO:0009867">
    <property type="term" value="P:jasmonic acid mediated signaling pathway"/>
    <property type="evidence" value="ECO:0007669"/>
    <property type="project" value="UniProtKB-ARBA"/>
</dbReference>
<feature type="compositionally biased region" description="Low complexity" evidence="4">
    <location>
        <begin position="15"/>
        <end position="24"/>
    </location>
</feature>
<feature type="domain" description="SKP1 component POZ" evidence="5">
    <location>
        <begin position="27"/>
        <end position="83"/>
    </location>
</feature>
<dbReference type="Proteomes" id="UP000233551">
    <property type="component" value="Unassembled WGS sequence"/>
</dbReference>
<evidence type="ECO:0000256" key="4">
    <source>
        <dbReference type="SAM" id="MobiDB-lite"/>
    </source>
</evidence>
<dbReference type="SMART" id="SM00512">
    <property type="entry name" value="Skp1"/>
    <property type="match status" value="1"/>
</dbReference>
<sequence>MSVWSSNSSPRKDMSVSSPSSSSTSRKKVTVKSSDGETFEVEERIALGSGMIKQLLEVNAEPKKTPVLNVTGRVLSLVISYLSRPANPTRPRCWRTGTRLLSKSMPQYCSSSYWEVIS</sequence>
<keyword evidence="3" id="KW-0833">Ubl conjugation pathway</keyword>
<proteinExistence type="inferred from homology"/>
<dbReference type="GO" id="GO:0006511">
    <property type="term" value="P:ubiquitin-dependent protein catabolic process"/>
    <property type="evidence" value="ECO:0007669"/>
    <property type="project" value="InterPro"/>
</dbReference>
<feature type="region of interest" description="Disordered" evidence="4">
    <location>
        <begin position="1"/>
        <end position="37"/>
    </location>
</feature>
<protein>
    <recommendedName>
        <fullName evidence="5">SKP1 component POZ domain-containing protein</fullName>
    </recommendedName>
</protein>
<dbReference type="EMBL" id="PGOL01001765">
    <property type="protein sequence ID" value="PKI54792.1"/>
    <property type="molecule type" value="Genomic_DNA"/>
</dbReference>
<dbReference type="AlphaFoldDB" id="A0A2I0JEW5"/>
<dbReference type="InterPro" id="IPR016073">
    <property type="entry name" value="Skp1_comp_POZ"/>
</dbReference>
<comment type="pathway">
    <text evidence="1">Protein modification; protein ubiquitination.</text>
</comment>
<evidence type="ECO:0000313" key="6">
    <source>
        <dbReference type="EMBL" id="PKI54792.1"/>
    </source>
</evidence>
<dbReference type="UniPathway" id="UPA00143"/>